<keyword evidence="2" id="KW-1185">Reference proteome</keyword>
<dbReference type="AlphaFoldDB" id="A0AA38M8B5"/>
<reference evidence="1" key="1">
    <citation type="journal article" date="2023" name="G3 (Bethesda)">
        <title>Whole genome assemblies of Zophobas morio and Tenebrio molitor.</title>
        <authorList>
            <person name="Kaur S."/>
            <person name="Stinson S.A."/>
            <person name="diCenzo G.C."/>
        </authorList>
    </citation>
    <scope>NUCLEOTIDE SEQUENCE</scope>
    <source>
        <strain evidence="1">QUZm001</strain>
    </source>
</reference>
<organism evidence="1 2">
    <name type="scientific">Zophobas morio</name>
    <dbReference type="NCBI Taxonomy" id="2755281"/>
    <lineage>
        <taxon>Eukaryota</taxon>
        <taxon>Metazoa</taxon>
        <taxon>Ecdysozoa</taxon>
        <taxon>Arthropoda</taxon>
        <taxon>Hexapoda</taxon>
        <taxon>Insecta</taxon>
        <taxon>Pterygota</taxon>
        <taxon>Neoptera</taxon>
        <taxon>Endopterygota</taxon>
        <taxon>Coleoptera</taxon>
        <taxon>Polyphaga</taxon>
        <taxon>Cucujiformia</taxon>
        <taxon>Tenebrionidae</taxon>
        <taxon>Zophobas</taxon>
    </lineage>
</organism>
<protein>
    <submittedName>
        <fullName evidence="1">Uncharacterized protein</fullName>
    </submittedName>
</protein>
<evidence type="ECO:0000313" key="1">
    <source>
        <dbReference type="EMBL" id="KAJ3647240.1"/>
    </source>
</evidence>
<dbReference type="EMBL" id="JALNTZ010000007">
    <property type="protein sequence ID" value="KAJ3647240.1"/>
    <property type="molecule type" value="Genomic_DNA"/>
</dbReference>
<sequence length="165" mass="18947">MGIRKEMQELEKGSNNKNGLMKKVIQLDNNRWEIIIVYSKKMEETNIRQTVLSSKTNDDVDMECRKCKNKVSNAWSCVKCHTYFHKSYALVVQERNNKLIFLSNNELVCDKCCGDSNESVSANSSTSPAQDVLKFLNSDEFSNLLNKMVDKAVSPLMIEIKKLKR</sequence>
<dbReference type="Proteomes" id="UP001168821">
    <property type="component" value="Unassembled WGS sequence"/>
</dbReference>
<name>A0AA38M8B5_9CUCU</name>
<comment type="caution">
    <text evidence="1">The sequence shown here is derived from an EMBL/GenBank/DDBJ whole genome shotgun (WGS) entry which is preliminary data.</text>
</comment>
<gene>
    <name evidence="1" type="ORF">Zmor_024769</name>
</gene>
<evidence type="ECO:0000313" key="2">
    <source>
        <dbReference type="Proteomes" id="UP001168821"/>
    </source>
</evidence>
<proteinExistence type="predicted"/>
<accession>A0AA38M8B5</accession>